<dbReference type="AlphaFoldDB" id="A0A3A8EH46"/>
<feature type="signal peptide" evidence="1">
    <location>
        <begin position="1"/>
        <end position="27"/>
    </location>
</feature>
<sequence length="390" mass="42625">MTTQFATSLLCSSLMLLTACGSNNSHSQELQQTSNHAQAVSQTTGVNQTFKTQEIARFKEPWALAQLNDGRLLITERQGAVKIFDPTTKQVLNVSGVPKVRYGGQGGLGDVVLHPQFAQNHWIYLSYAESGEGGQGAAVVRAQLDLSAPNQPKLIHLQKIWQQTPKVSGQGHYGHRLAFDREGKLWISSGERQKFDPAQDMQSNLGKIVRLNDDGSPAAGNPFAGQGGVAAQIWSLGHRNPLGMAFDENGQLWVVEMGPKGGDELNRIVKGANYGYPVVSNGDHYSGLPIPDHDTRPEFKAPEISWTPVISPSSMIIYRGDQFPAWKEKALIGGLSSESITVVDLKSQPVQEVQRLNMKQRIRGLLQTQDGLIWVIEDGSNARLLKLSAD</sequence>
<dbReference type="Proteomes" id="UP000269001">
    <property type="component" value="Unassembled WGS sequence"/>
</dbReference>
<evidence type="ECO:0000313" key="3">
    <source>
        <dbReference type="EMBL" id="RKG34272.1"/>
    </source>
</evidence>
<dbReference type="InterPro" id="IPR011041">
    <property type="entry name" value="Quinoprot_gluc/sorb_DH_b-prop"/>
</dbReference>
<protein>
    <submittedName>
        <fullName evidence="3">PQQ-dependent sugar dehydrogenase</fullName>
    </submittedName>
</protein>
<evidence type="ECO:0000313" key="4">
    <source>
        <dbReference type="Proteomes" id="UP000269001"/>
    </source>
</evidence>
<dbReference type="PANTHER" id="PTHR19328">
    <property type="entry name" value="HEDGEHOG-INTERACTING PROTEIN"/>
    <property type="match status" value="1"/>
</dbReference>
<evidence type="ECO:0000259" key="2">
    <source>
        <dbReference type="Pfam" id="PF07995"/>
    </source>
</evidence>
<dbReference type="SUPFAM" id="SSF50952">
    <property type="entry name" value="Soluble quinoprotein glucose dehydrogenase"/>
    <property type="match status" value="1"/>
</dbReference>
<feature type="chain" id="PRO_5017459029" evidence="1">
    <location>
        <begin position="28"/>
        <end position="390"/>
    </location>
</feature>
<organism evidence="3 4">
    <name type="scientific">Acinetobacter guerrae</name>
    <dbReference type="NCBI Taxonomy" id="1843371"/>
    <lineage>
        <taxon>Bacteria</taxon>
        <taxon>Pseudomonadati</taxon>
        <taxon>Pseudomonadota</taxon>
        <taxon>Gammaproteobacteria</taxon>
        <taxon>Moraxellales</taxon>
        <taxon>Moraxellaceae</taxon>
        <taxon>Acinetobacter</taxon>
    </lineage>
</organism>
<name>A0A3A8EH46_9GAMM</name>
<keyword evidence="1" id="KW-0732">Signal</keyword>
<dbReference type="InterPro" id="IPR011042">
    <property type="entry name" value="6-blade_b-propeller_TolB-like"/>
</dbReference>
<dbReference type="PANTHER" id="PTHR19328:SF75">
    <property type="entry name" value="ALDOSE SUGAR DEHYDROGENASE YLII"/>
    <property type="match status" value="1"/>
</dbReference>
<reference evidence="3 4" key="1">
    <citation type="submission" date="2018-09" db="EMBL/GenBank/DDBJ databases">
        <title>The draft genome of Acinetobacter spp. strains.</title>
        <authorList>
            <person name="Qin J."/>
            <person name="Feng Y."/>
            <person name="Zong Z."/>
        </authorList>
    </citation>
    <scope>NUCLEOTIDE SEQUENCE [LARGE SCALE GENOMIC DNA]</scope>
    <source>
        <strain evidence="3 4">WCHAc060096</strain>
    </source>
</reference>
<dbReference type="Gene3D" id="2.120.10.30">
    <property type="entry name" value="TolB, C-terminal domain"/>
    <property type="match status" value="1"/>
</dbReference>
<proteinExistence type="predicted"/>
<comment type="caution">
    <text evidence="3">The sequence shown here is derived from an EMBL/GenBank/DDBJ whole genome shotgun (WGS) entry which is preliminary data.</text>
</comment>
<keyword evidence="4" id="KW-1185">Reference proteome</keyword>
<dbReference type="InterPro" id="IPR012938">
    <property type="entry name" value="Glc/Sorbosone_DH"/>
</dbReference>
<dbReference type="Pfam" id="PF07995">
    <property type="entry name" value="GSDH"/>
    <property type="match status" value="1"/>
</dbReference>
<accession>A0A3A8EH46</accession>
<dbReference type="EMBL" id="RAXU01000007">
    <property type="protein sequence ID" value="RKG34272.1"/>
    <property type="molecule type" value="Genomic_DNA"/>
</dbReference>
<gene>
    <name evidence="3" type="ORF">D7V21_07690</name>
</gene>
<feature type="domain" description="Glucose/Sorbosone dehydrogenase" evidence="2">
    <location>
        <begin position="58"/>
        <end position="386"/>
    </location>
</feature>
<evidence type="ECO:0000256" key="1">
    <source>
        <dbReference type="SAM" id="SignalP"/>
    </source>
</evidence>